<proteinExistence type="predicted"/>
<reference evidence="2" key="1">
    <citation type="submission" date="2022-07" db="EMBL/GenBank/DDBJ databases">
        <title>The genome of Lyophyllum shimeji provides insight into the initial evolution of ectomycorrhizal fungal genome.</title>
        <authorList>
            <person name="Kobayashi Y."/>
            <person name="Shibata T."/>
            <person name="Hirakawa H."/>
            <person name="Shigenobu S."/>
            <person name="Nishiyama T."/>
            <person name="Yamada A."/>
            <person name="Hasebe M."/>
            <person name="Kawaguchi M."/>
        </authorList>
    </citation>
    <scope>NUCLEOTIDE SEQUENCE</scope>
    <source>
        <strain evidence="2">AT787</strain>
    </source>
</reference>
<dbReference type="Proteomes" id="UP001063166">
    <property type="component" value="Unassembled WGS sequence"/>
</dbReference>
<feature type="compositionally biased region" description="Polar residues" evidence="1">
    <location>
        <begin position="137"/>
        <end position="157"/>
    </location>
</feature>
<keyword evidence="3" id="KW-1185">Reference proteome</keyword>
<dbReference type="EMBL" id="BRPK01000010">
    <property type="protein sequence ID" value="GLB41879.1"/>
    <property type="molecule type" value="Genomic_DNA"/>
</dbReference>
<dbReference type="AlphaFoldDB" id="A0A9P3PUQ8"/>
<evidence type="ECO:0000313" key="3">
    <source>
        <dbReference type="Proteomes" id="UP001063166"/>
    </source>
</evidence>
<feature type="region of interest" description="Disordered" evidence="1">
    <location>
        <begin position="131"/>
        <end position="157"/>
    </location>
</feature>
<sequence length="157" mass="17336">MSDNVVARINEHFLRVLLLEHLELLSVDSVPLTKTVWLRHLGGLRHLEDLQVGSDYTASFLSAFATGTSAWHEEIDDTDGVMFKALRGRKKGPTLAEVLVEYCSSVDADDVDELKGIAGLEVYWDEEGIITDEESAEQSVSSEDNQDHNSTAPSNCT</sequence>
<gene>
    <name evidence="2" type="ORF">LshimejAT787_1004790</name>
</gene>
<evidence type="ECO:0000256" key="1">
    <source>
        <dbReference type="SAM" id="MobiDB-lite"/>
    </source>
</evidence>
<comment type="caution">
    <text evidence="2">The sequence shown here is derived from an EMBL/GenBank/DDBJ whole genome shotgun (WGS) entry which is preliminary data.</text>
</comment>
<organism evidence="2 3">
    <name type="scientific">Lyophyllum shimeji</name>
    <name type="common">Hon-shimeji</name>
    <name type="synonym">Tricholoma shimeji</name>
    <dbReference type="NCBI Taxonomy" id="47721"/>
    <lineage>
        <taxon>Eukaryota</taxon>
        <taxon>Fungi</taxon>
        <taxon>Dikarya</taxon>
        <taxon>Basidiomycota</taxon>
        <taxon>Agaricomycotina</taxon>
        <taxon>Agaricomycetes</taxon>
        <taxon>Agaricomycetidae</taxon>
        <taxon>Agaricales</taxon>
        <taxon>Tricholomatineae</taxon>
        <taxon>Lyophyllaceae</taxon>
        <taxon>Lyophyllum</taxon>
    </lineage>
</organism>
<name>A0A9P3PUQ8_LYOSH</name>
<protein>
    <submittedName>
        <fullName evidence="2">Uncharacterized protein</fullName>
    </submittedName>
</protein>
<evidence type="ECO:0000313" key="2">
    <source>
        <dbReference type="EMBL" id="GLB41879.1"/>
    </source>
</evidence>
<accession>A0A9P3PUQ8</accession>